<dbReference type="PANTHER" id="PTHR42986:SF1">
    <property type="entry name" value="BENZALDEHYDE DEHYDROGENASE YFMT"/>
    <property type="match status" value="1"/>
</dbReference>
<organism evidence="7 8">
    <name type="scientific">Thalassotalea mangrovi</name>
    <dbReference type="NCBI Taxonomy" id="2572245"/>
    <lineage>
        <taxon>Bacteria</taxon>
        <taxon>Pseudomonadati</taxon>
        <taxon>Pseudomonadota</taxon>
        <taxon>Gammaproteobacteria</taxon>
        <taxon>Alteromonadales</taxon>
        <taxon>Colwelliaceae</taxon>
        <taxon>Thalassotalea</taxon>
    </lineage>
</organism>
<gene>
    <name evidence="7" type="ORF">E8M12_05455</name>
</gene>
<dbReference type="FunFam" id="3.40.605.10:FF:000007">
    <property type="entry name" value="NAD/NADP-dependent betaine aldehyde dehydrogenase"/>
    <property type="match status" value="1"/>
</dbReference>
<comment type="similarity">
    <text evidence="1 5">Belongs to the aldehyde dehydrogenase family.</text>
</comment>
<name>A0A4V5NUD9_9GAMM</name>
<keyword evidence="2 5" id="KW-0560">Oxidoreductase</keyword>
<proteinExistence type="inferred from homology"/>
<dbReference type="InterPro" id="IPR015590">
    <property type="entry name" value="Aldehyde_DH_dom"/>
</dbReference>
<accession>A0A4V5NUD9</accession>
<evidence type="ECO:0000256" key="3">
    <source>
        <dbReference type="ARBA" id="ARBA00023027"/>
    </source>
</evidence>
<sequence length="491" mass="52297">MTAVNSDSLVDLFIDGKSIAPATGDYFDVLYPATEMLFAKVAKANHLDVDIAVRCARDGFNTWSSLAPSAREAALLKAADIIEQQGEERLLDCLIDESGSAISKARFEIRYTVDLLRTAAGEARRLYEKTFPNDNPDRLSMVFREPLGVVAVVSPYNAPLSLLTKMTAFPLAAGNSVVIKPSEETPVIAIKFAKILVEAGLPPAAVNVVCGFGHECGQPLVEHPDIDGIALTGSTQTGIRIGEIAMKRMIKTQLELGGKSAAIVCADVDPVKAAAIVAQGIFTHGGQICMANSRVIVDENIYEAFIAALKQQAEALTIGDLRDPKTVYGPLINRNAVNKIQQHVEQAMAQGARLLTGGESLLYQDGSPSLIYKPTVLLDTPNNASAWCDESFGPLTNVVKSSSLEQAIALANDSKFGLSASVLTKNINWAMQAARQIKAGAVHIGMHAFQSNALAPIGGSKLSGLGRSGGSYSIEEFTDVKWVSIEVKATL</sequence>
<evidence type="ECO:0000256" key="4">
    <source>
        <dbReference type="PROSITE-ProRule" id="PRU10007"/>
    </source>
</evidence>
<feature type="domain" description="Aldehyde dehydrogenase" evidence="6">
    <location>
        <begin position="24"/>
        <end position="483"/>
    </location>
</feature>
<evidence type="ECO:0000259" key="6">
    <source>
        <dbReference type="Pfam" id="PF00171"/>
    </source>
</evidence>
<keyword evidence="8" id="KW-1185">Reference proteome</keyword>
<dbReference type="InterPro" id="IPR016160">
    <property type="entry name" value="Ald_DH_CS_CYS"/>
</dbReference>
<dbReference type="SUPFAM" id="SSF53720">
    <property type="entry name" value="ALDH-like"/>
    <property type="match status" value="1"/>
</dbReference>
<dbReference type="OrthoDB" id="9812625at2"/>
<dbReference type="InterPro" id="IPR016162">
    <property type="entry name" value="Ald_DH_N"/>
</dbReference>
<evidence type="ECO:0000256" key="1">
    <source>
        <dbReference type="ARBA" id="ARBA00009986"/>
    </source>
</evidence>
<dbReference type="Gene3D" id="3.40.605.10">
    <property type="entry name" value="Aldehyde Dehydrogenase, Chain A, domain 1"/>
    <property type="match status" value="1"/>
</dbReference>
<dbReference type="AlphaFoldDB" id="A0A4V5NUD9"/>
<dbReference type="Proteomes" id="UP000307999">
    <property type="component" value="Unassembled WGS sequence"/>
</dbReference>
<dbReference type="InterPro" id="IPR016163">
    <property type="entry name" value="Ald_DH_C"/>
</dbReference>
<reference evidence="7 8" key="1">
    <citation type="submission" date="2019-04" db="EMBL/GenBank/DDBJ databases">
        <title>Thalassotalea guangxiensis sp. nov., isolated from sediment of the coastal wetland.</title>
        <authorList>
            <person name="Zheng S."/>
            <person name="Zhang D."/>
        </authorList>
    </citation>
    <scope>NUCLEOTIDE SEQUENCE [LARGE SCALE GENOMIC DNA]</scope>
    <source>
        <strain evidence="7 8">ZS-4</strain>
    </source>
</reference>
<comment type="caution">
    <text evidence="7">The sequence shown here is derived from an EMBL/GenBank/DDBJ whole genome shotgun (WGS) entry which is preliminary data.</text>
</comment>
<dbReference type="InterPro" id="IPR029510">
    <property type="entry name" value="Ald_DH_CS_GLU"/>
</dbReference>
<keyword evidence="3" id="KW-0520">NAD</keyword>
<dbReference type="PROSITE" id="PS00070">
    <property type="entry name" value="ALDEHYDE_DEHYDR_CYS"/>
    <property type="match status" value="1"/>
</dbReference>
<dbReference type="EMBL" id="SWDB01000010">
    <property type="protein sequence ID" value="TKB46076.1"/>
    <property type="molecule type" value="Genomic_DNA"/>
</dbReference>
<evidence type="ECO:0000313" key="8">
    <source>
        <dbReference type="Proteomes" id="UP000307999"/>
    </source>
</evidence>
<dbReference type="Pfam" id="PF00171">
    <property type="entry name" value="Aldedh"/>
    <property type="match status" value="1"/>
</dbReference>
<evidence type="ECO:0000313" key="7">
    <source>
        <dbReference type="EMBL" id="TKB46076.1"/>
    </source>
</evidence>
<evidence type="ECO:0000256" key="5">
    <source>
        <dbReference type="RuleBase" id="RU003345"/>
    </source>
</evidence>
<dbReference type="InterPro" id="IPR016161">
    <property type="entry name" value="Ald_DH/histidinol_DH"/>
</dbReference>
<dbReference type="PROSITE" id="PS00687">
    <property type="entry name" value="ALDEHYDE_DEHYDR_GLU"/>
    <property type="match status" value="1"/>
</dbReference>
<dbReference type="RefSeq" id="WP_136735084.1">
    <property type="nucleotide sequence ID" value="NZ_SWDB01000010.1"/>
</dbReference>
<dbReference type="Gene3D" id="3.40.309.10">
    <property type="entry name" value="Aldehyde Dehydrogenase, Chain A, domain 2"/>
    <property type="match status" value="1"/>
</dbReference>
<evidence type="ECO:0000256" key="2">
    <source>
        <dbReference type="ARBA" id="ARBA00023002"/>
    </source>
</evidence>
<protein>
    <submittedName>
        <fullName evidence="7">Aldehyde dehydrogenase</fullName>
    </submittedName>
</protein>
<dbReference type="PANTHER" id="PTHR42986">
    <property type="entry name" value="BENZALDEHYDE DEHYDROGENASE YFMT"/>
    <property type="match status" value="1"/>
</dbReference>
<feature type="active site" evidence="4">
    <location>
        <position position="255"/>
    </location>
</feature>
<dbReference type="GO" id="GO:0016620">
    <property type="term" value="F:oxidoreductase activity, acting on the aldehyde or oxo group of donors, NAD or NADP as acceptor"/>
    <property type="evidence" value="ECO:0007669"/>
    <property type="project" value="InterPro"/>
</dbReference>